<name>A0A5E4Z719_9BURK</name>
<accession>A0A5E4Z719</accession>
<dbReference type="EMBL" id="CABPSM010000026">
    <property type="protein sequence ID" value="VVE57091.1"/>
    <property type="molecule type" value="Genomic_DNA"/>
</dbReference>
<gene>
    <name evidence="1" type="ORF">PHO31112_05154</name>
</gene>
<keyword evidence="2" id="KW-1185">Reference proteome</keyword>
<reference evidence="1 2" key="1">
    <citation type="submission" date="2019-08" db="EMBL/GenBank/DDBJ databases">
        <authorList>
            <person name="Peeters C."/>
        </authorList>
    </citation>
    <scope>NUCLEOTIDE SEQUENCE [LARGE SCALE GENOMIC DNA]</scope>
    <source>
        <strain evidence="1 2">LMG 31112</strain>
    </source>
</reference>
<proteinExistence type="predicted"/>
<evidence type="ECO:0000313" key="1">
    <source>
        <dbReference type="EMBL" id="VVE57091.1"/>
    </source>
</evidence>
<dbReference type="AlphaFoldDB" id="A0A5E4Z719"/>
<evidence type="ECO:0000313" key="2">
    <source>
        <dbReference type="Proteomes" id="UP000343317"/>
    </source>
</evidence>
<dbReference type="Proteomes" id="UP000343317">
    <property type="component" value="Unassembled WGS sequence"/>
</dbReference>
<sequence>MVKTRMNKGEMQCSIACVKRSAYGFTGMCRGPQFDRQRGVFIRAPLNILNTKYS</sequence>
<protein>
    <submittedName>
        <fullName evidence="1">Uncharacterized protein</fullName>
    </submittedName>
</protein>
<organism evidence="1 2">
    <name type="scientific">Pandoraea horticolens</name>
    <dbReference type="NCBI Taxonomy" id="2508298"/>
    <lineage>
        <taxon>Bacteria</taxon>
        <taxon>Pseudomonadati</taxon>
        <taxon>Pseudomonadota</taxon>
        <taxon>Betaproteobacteria</taxon>
        <taxon>Burkholderiales</taxon>
        <taxon>Burkholderiaceae</taxon>
        <taxon>Pandoraea</taxon>
    </lineage>
</organism>